<accession>U5ND99</accession>
<dbReference type="Proteomes" id="UP000017119">
    <property type="component" value="Chromosome"/>
</dbReference>
<proteinExistence type="predicted"/>
<sequence length="42" mass="4658">MHAMDFHVIVLEGVLVVIEEFAVGLVLFAMMHVVEVVALIVH</sequence>
<evidence type="ECO:0000313" key="1">
    <source>
        <dbReference type="EMBL" id="AGX89315.1"/>
    </source>
</evidence>
<dbReference type="AlphaFoldDB" id="U5ND99"/>
<reference evidence="1 2" key="1">
    <citation type="journal article" date="2013" name="Genome Announc.">
        <title>Genome Sequence of Mycoplasma parvum (Formerly Eperythrozoon parvum), a Diminutive Hemoplasma of the Pig.</title>
        <authorList>
            <person name="do Nascimento N.C."/>
            <person name="Dos Santos A.P."/>
            <person name="Chu Y."/>
            <person name="Guimaraes A.M."/>
            <person name="Pagliaro A."/>
            <person name="Messick J.B."/>
        </authorList>
    </citation>
    <scope>NUCLEOTIDE SEQUENCE [LARGE SCALE GENOMIC DNA]</scope>
    <source>
        <strain evidence="1 2">Indiana</strain>
    </source>
</reference>
<name>U5ND99_9MOLU</name>
<evidence type="ECO:0000313" key="2">
    <source>
        <dbReference type="Proteomes" id="UP000017119"/>
    </source>
</evidence>
<keyword evidence="2" id="KW-1185">Reference proteome</keyword>
<gene>
    <name evidence="1" type="ORF">PRV_02945</name>
</gene>
<dbReference type="EMBL" id="CP006771">
    <property type="protein sequence ID" value="AGX89315.1"/>
    <property type="molecule type" value="Genomic_DNA"/>
</dbReference>
<dbReference type="KEGG" id="mpv:PRV_02945"/>
<protein>
    <submittedName>
        <fullName evidence="1">Uncharacterized protein</fullName>
    </submittedName>
</protein>
<organism evidence="1 2">
    <name type="scientific">Mycoplasma parvum str. Indiana</name>
    <dbReference type="NCBI Taxonomy" id="1403316"/>
    <lineage>
        <taxon>Bacteria</taxon>
        <taxon>Bacillati</taxon>
        <taxon>Mycoplasmatota</taxon>
        <taxon>Mollicutes</taxon>
        <taxon>Mycoplasmataceae</taxon>
        <taxon>Mycoplasma</taxon>
    </lineage>
</organism>
<dbReference type="HOGENOM" id="CLU_3254378_0_0_14"/>
<dbReference type="STRING" id="1403316.PRV_02945"/>